<dbReference type="eggNOG" id="ENOG5032B0R">
    <property type="taxonomic scope" value="Bacteria"/>
</dbReference>
<dbReference type="AlphaFoldDB" id="A0A0H3KZL4"/>
<evidence type="ECO:0008006" key="3">
    <source>
        <dbReference type="Google" id="ProtNLM"/>
    </source>
</evidence>
<reference evidence="2" key="1">
    <citation type="journal article" date="2012" name="Appl. Microbiol. Biotechnol.">
        <title>The complete genome sequence of Pantoea ananatis AJ13355, an organism with great biotechnological potential.</title>
        <authorList>
            <person name="Hara Y."/>
            <person name="Kadotani N."/>
            <person name="Izui H."/>
            <person name="Katashkina J.I."/>
            <person name="Kuvaeva T.M."/>
            <person name="Andreeva I.G."/>
            <person name="Golubeva L.I."/>
            <person name="Malko D.B."/>
            <person name="Makeev V.J."/>
            <person name="Mashko S.V."/>
            <person name="Kozlov Y.I."/>
        </authorList>
    </citation>
    <scope>NUCLEOTIDE SEQUENCE [LARGE SCALE GENOMIC DNA]</scope>
    <source>
        <strain evidence="2">AJ13355</strain>
    </source>
</reference>
<accession>A0A0H3KZL4</accession>
<evidence type="ECO:0000313" key="1">
    <source>
        <dbReference type="EMBL" id="BAK12616.1"/>
    </source>
</evidence>
<dbReference type="KEGG" id="paj:PAJ_2536"/>
<proteinExistence type="predicted"/>
<dbReference type="EMBL" id="AP012032">
    <property type="protein sequence ID" value="BAK12616.1"/>
    <property type="molecule type" value="Genomic_DNA"/>
</dbReference>
<evidence type="ECO:0000313" key="2">
    <source>
        <dbReference type="Proteomes" id="UP000006690"/>
    </source>
</evidence>
<organism evidence="1 2">
    <name type="scientific">Pantoea ananatis (strain AJ13355)</name>
    <dbReference type="NCBI Taxonomy" id="932677"/>
    <lineage>
        <taxon>Bacteria</taxon>
        <taxon>Pseudomonadati</taxon>
        <taxon>Pseudomonadota</taxon>
        <taxon>Gammaproteobacteria</taxon>
        <taxon>Enterobacterales</taxon>
        <taxon>Erwiniaceae</taxon>
        <taxon>Pantoea</taxon>
    </lineage>
</organism>
<dbReference type="PATRIC" id="fig|932677.3.peg.2961"/>
<dbReference type="Proteomes" id="UP000006690">
    <property type="component" value="Chromosome"/>
</dbReference>
<gene>
    <name evidence="1" type="ordered locus">PAJ_2536</name>
</gene>
<dbReference type="OrthoDB" id="6420659at2"/>
<name>A0A0H3KZL4_PANAA</name>
<protein>
    <recommendedName>
        <fullName evidence="3">Conjugal transfer protein TraE</fullName>
    </recommendedName>
</protein>
<sequence>MKRMNLTEILSRVALEQTDEQRQLLEQFAEGKKTVSPPVTIRFRPASREFVNQVSHKLGISVSELVNVIVEGVMTETTAPRKASVNRVYERFWHLMDRHSLDVVQVATLLSELNIGMSVLENRERTLDHLTLPVLEQLASWFCVQSGWLAGEDILPVPTVILRNFWKAAECLLPHKDTVIKSLRFYRRQHDTGEPALNFSHEMVITATRDKYINGVSFESNYLTCVVPLTLSNESETNAFLSFCELLRLKGRVAQISFRKLPGRLFDSLREGSELPLSISSVTDESIMGKLRPGQDFMWSEEERIPFINPAFHITPEWEDYLKEVMSFG</sequence>
<dbReference type="HOGENOM" id="CLU_962353_0_0_6"/>
<dbReference type="RefSeq" id="WP_014594578.1">
    <property type="nucleotide sequence ID" value="NC_017531.2"/>
</dbReference>